<gene>
    <name evidence="1" type="ORF">ACBP88_05735</name>
</gene>
<protein>
    <submittedName>
        <fullName evidence="1">Uncharacterized protein</fullName>
    </submittedName>
</protein>
<comment type="caution">
    <text evidence="1">The sequence shown here is derived from an EMBL/GenBank/DDBJ whole genome shotgun (WGS) entry which is preliminary data.</text>
</comment>
<evidence type="ECO:0000313" key="2">
    <source>
        <dbReference type="Proteomes" id="UP001567350"/>
    </source>
</evidence>
<sequence length="77" mass="8656">MSLTMDIRYANALRNATNAWSNNRTTDTITMQDLKRRAPDKQDVTQVVTAPNPTQMAAMQPELARYGNLGTRLNLFA</sequence>
<dbReference type="Proteomes" id="UP001567350">
    <property type="component" value="Unassembled WGS sequence"/>
</dbReference>
<evidence type="ECO:0000313" key="1">
    <source>
        <dbReference type="EMBL" id="MEZ2738968.1"/>
    </source>
</evidence>
<name>A0ABV4IAT1_9BURK</name>
<keyword evidence="2" id="KW-1185">Reference proteome</keyword>
<accession>A0ABV4IAT1</accession>
<organism evidence="1 2">
    <name type="scientific">Comamonas jiangduensis</name>
    <dbReference type="NCBI Taxonomy" id="1194168"/>
    <lineage>
        <taxon>Bacteria</taxon>
        <taxon>Pseudomonadati</taxon>
        <taxon>Pseudomonadota</taxon>
        <taxon>Betaproteobacteria</taxon>
        <taxon>Burkholderiales</taxon>
        <taxon>Comamonadaceae</taxon>
        <taxon>Comamonas</taxon>
    </lineage>
</organism>
<dbReference type="EMBL" id="JBGJLR010000004">
    <property type="protein sequence ID" value="MEZ2738968.1"/>
    <property type="molecule type" value="Genomic_DNA"/>
</dbReference>
<proteinExistence type="predicted"/>
<reference evidence="1 2" key="1">
    <citation type="submission" date="2024-08" db="EMBL/GenBank/DDBJ databases">
        <authorList>
            <person name="Feng Z."/>
            <person name="Ronholm J."/>
        </authorList>
    </citation>
    <scope>NUCLEOTIDE SEQUENCE [LARGE SCALE GENOMIC DNA]</scope>
    <source>
        <strain evidence="1 2">4-AB0-8</strain>
    </source>
</reference>